<dbReference type="CDD" id="cd07571">
    <property type="entry name" value="ALP_N-acyl_transferase"/>
    <property type="match status" value="1"/>
</dbReference>
<comment type="function">
    <text evidence="9">Catalyzes the phospholipid dependent N-acylation of the N-terminal cysteine of apolipoprotein, the last step in lipoprotein maturation.</text>
</comment>
<evidence type="ECO:0000256" key="9">
    <source>
        <dbReference type="HAMAP-Rule" id="MF_01148"/>
    </source>
</evidence>
<dbReference type="Proteomes" id="UP000298133">
    <property type="component" value="Unassembled WGS sequence"/>
</dbReference>
<dbReference type="EC" id="2.3.1.269" evidence="9"/>
<keyword evidence="5 9" id="KW-0812">Transmembrane</keyword>
<dbReference type="GO" id="GO:0042158">
    <property type="term" value="P:lipoprotein biosynthetic process"/>
    <property type="evidence" value="ECO:0007669"/>
    <property type="project" value="UniProtKB-UniRule"/>
</dbReference>
<dbReference type="InterPro" id="IPR004563">
    <property type="entry name" value="Apolipo_AcylTrfase"/>
</dbReference>
<keyword evidence="8 9" id="KW-0012">Acyltransferase</keyword>
<dbReference type="InterPro" id="IPR003010">
    <property type="entry name" value="C-N_Hydrolase"/>
</dbReference>
<name>A0A4Y8UHH6_9GAMM</name>
<keyword evidence="7 9" id="KW-0472">Membrane</keyword>
<dbReference type="InterPro" id="IPR045378">
    <property type="entry name" value="LNT_N"/>
</dbReference>
<evidence type="ECO:0000256" key="6">
    <source>
        <dbReference type="ARBA" id="ARBA00022989"/>
    </source>
</evidence>
<evidence type="ECO:0000259" key="10">
    <source>
        <dbReference type="PROSITE" id="PS50263"/>
    </source>
</evidence>
<dbReference type="AlphaFoldDB" id="A0A4Y8UHH6"/>
<keyword evidence="6 9" id="KW-1133">Transmembrane helix</keyword>
<evidence type="ECO:0000256" key="5">
    <source>
        <dbReference type="ARBA" id="ARBA00022692"/>
    </source>
</evidence>
<comment type="similarity">
    <text evidence="2 9">Belongs to the CN hydrolase family. Apolipoprotein N-acyltransferase subfamily.</text>
</comment>
<comment type="catalytic activity">
    <reaction evidence="9">
        <text>N-terminal S-1,2-diacyl-sn-glyceryl-L-cysteinyl-[lipoprotein] + a glycerophospholipid = N-acyl-S-1,2-diacyl-sn-glyceryl-L-cysteinyl-[lipoprotein] + a 2-acyl-sn-glycero-3-phospholipid + H(+)</text>
        <dbReference type="Rhea" id="RHEA:48228"/>
        <dbReference type="Rhea" id="RHEA-COMP:14681"/>
        <dbReference type="Rhea" id="RHEA-COMP:14684"/>
        <dbReference type="ChEBI" id="CHEBI:15378"/>
        <dbReference type="ChEBI" id="CHEBI:136912"/>
        <dbReference type="ChEBI" id="CHEBI:140656"/>
        <dbReference type="ChEBI" id="CHEBI:140657"/>
        <dbReference type="ChEBI" id="CHEBI:140660"/>
        <dbReference type="EC" id="2.3.1.269"/>
    </reaction>
</comment>
<feature type="transmembrane region" description="Helical" evidence="9">
    <location>
        <begin position="84"/>
        <end position="108"/>
    </location>
</feature>
<dbReference type="PANTHER" id="PTHR38686:SF1">
    <property type="entry name" value="APOLIPOPROTEIN N-ACYLTRANSFERASE"/>
    <property type="match status" value="1"/>
</dbReference>
<dbReference type="SUPFAM" id="SSF56317">
    <property type="entry name" value="Carbon-nitrogen hydrolase"/>
    <property type="match status" value="1"/>
</dbReference>
<feature type="domain" description="CN hydrolase" evidence="10">
    <location>
        <begin position="223"/>
        <end position="460"/>
    </location>
</feature>
<dbReference type="GO" id="GO:0016410">
    <property type="term" value="F:N-acyltransferase activity"/>
    <property type="evidence" value="ECO:0007669"/>
    <property type="project" value="UniProtKB-UniRule"/>
</dbReference>
<feature type="transmembrane region" description="Helical" evidence="9">
    <location>
        <begin position="154"/>
        <end position="177"/>
    </location>
</feature>
<dbReference type="InterPro" id="IPR036526">
    <property type="entry name" value="C-N_Hydrolase_sf"/>
</dbReference>
<dbReference type="GO" id="GO:0005886">
    <property type="term" value="C:plasma membrane"/>
    <property type="evidence" value="ECO:0007669"/>
    <property type="project" value="UniProtKB-SubCell"/>
</dbReference>
<protein>
    <recommendedName>
        <fullName evidence="9">Apolipoprotein N-acyltransferase</fullName>
        <shortName evidence="9">ALP N-acyltransferase</shortName>
        <ecNumber evidence="9">2.3.1.269</ecNumber>
    </recommendedName>
</protein>
<dbReference type="NCBIfam" id="TIGR00546">
    <property type="entry name" value="lnt"/>
    <property type="match status" value="1"/>
</dbReference>
<keyword evidence="12" id="KW-1185">Reference proteome</keyword>
<dbReference type="PROSITE" id="PS50263">
    <property type="entry name" value="CN_HYDROLASE"/>
    <property type="match status" value="1"/>
</dbReference>
<keyword evidence="4 9" id="KW-0808">Transferase</keyword>
<dbReference type="UniPathway" id="UPA00666"/>
<evidence type="ECO:0000256" key="1">
    <source>
        <dbReference type="ARBA" id="ARBA00004651"/>
    </source>
</evidence>
<reference evidence="11 12" key="1">
    <citation type="submission" date="2019-03" db="EMBL/GenBank/DDBJ databases">
        <title>Draft genome of Gammaproteobacteria bacterium LSUCC0057, a member of the SAR92 clade.</title>
        <authorList>
            <person name="Lanclos V.C."/>
            <person name="Doiron C."/>
            <person name="Henson M.W."/>
            <person name="Thrash J.C."/>
        </authorList>
    </citation>
    <scope>NUCLEOTIDE SEQUENCE [LARGE SCALE GENOMIC DNA]</scope>
    <source>
        <strain evidence="11 12">LSUCC0057</strain>
    </source>
</reference>
<dbReference type="PANTHER" id="PTHR38686">
    <property type="entry name" value="APOLIPOPROTEIN N-ACYLTRANSFERASE"/>
    <property type="match status" value="1"/>
</dbReference>
<accession>A0A4Y8UHH6</accession>
<dbReference type="Pfam" id="PF00795">
    <property type="entry name" value="CN_hydrolase"/>
    <property type="match status" value="1"/>
</dbReference>
<dbReference type="HAMAP" id="MF_01148">
    <property type="entry name" value="Lnt"/>
    <property type="match status" value="1"/>
</dbReference>
<evidence type="ECO:0000256" key="4">
    <source>
        <dbReference type="ARBA" id="ARBA00022679"/>
    </source>
</evidence>
<dbReference type="Pfam" id="PF20154">
    <property type="entry name" value="LNT_N"/>
    <property type="match status" value="1"/>
</dbReference>
<dbReference type="Gene3D" id="3.60.110.10">
    <property type="entry name" value="Carbon-nitrogen hydrolase"/>
    <property type="match status" value="1"/>
</dbReference>
<comment type="subcellular location">
    <subcellularLocation>
        <location evidence="1 9">Cell membrane</location>
        <topology evidence="1 9">Multi-pass membrane protein</topology>
    </subcellularLocation>
</comment>
<comment type="pathway">
    <text evidence="9">Protein modification; lipoprotein biosynthesis (N-acyl transfer).</text>
</comment>
<proteinExistence type="inferred from homology"/>
<keyword evidence="11" id="KW-0449">Lipoprotein</keyword>
<evidence type="ECO:0000313" key="11">
    <source>
        <dbReference type="EMBL" id="TFH67264.1"/>
    </source>
</evidence>
<evidence type="ECO:0000256" key="8">
    <source>
        <dbReference type="ARBA" id="ARBA00023315"/>
    </source>
</evidence>
<sequence>MTPLAALGNRYLVAGAAGALAPLGLAPFGYWPATLVAMALLARLLYRHRQQSYRLSFCYGAGLYLVGASWVYVSIVNFGTLPAALAALATIAFALFVALFFALPLALLRQMPRTPLSFIAAFTALWLLGEWLRSWLLTGFPWLYAGYSLTDSLVASYAAIGGVYLLSALLAAAAAALALWGELRRPQRWAGLAASALVVLTGLGLDRVQWTQAVGSPISVALLQPDVDQAQKWSASQRSAILGALEQRSEPLWGHQIVVWPEAAVPAVAQSVPTFLARIDRRARAANTALITGIPNYQAATGRYYNSVLALGNASGLYNKTQLVPFAEIIPLQSLLGPLLAIFELPMESMSHGDRHQPLLQVGEWQLATAICYEVVYPDLVARQAADAQLLLTVSNDAWFNHTIAPHQHLQMAQLRARESAKAMIRATNNGVSALIDHRGRLLATAPQYQAASLTGWLQPRTGSTWYSRTGSLPWVVTALLICVILLWRQRRSVRH</sequence>
<evidence type="ECO:0000256" key="3">
    <source>
        <dbReference type="ARBA" id="ARBA00022475"/>
    </source>
</evidence>
<evidence type="ECO:0000313" key="12">
    <source>
        <dbReference type="Proteomes" id="UP000298133"/>
    </source>
</evidence>
<feature type="transmembrane region" description="Helical" evidence="9">
    <location>
        <begin position="115"/>
        <end position="134"/>
    </location>
</feature>
<keyword evidence="3 9" id="KW-1003">Cell membrane</keyword>
<organism evidence="11 12">
    <name type="scientific">Gammaproteobacteria bacterium LSUCC0057</name>
    <dbReference type="NCBI Taxonomy" id="2559237"/>
    <lineage>
        <taxon>Bacteria</taxon>
        <taxon>Pseudomonadati</taxon>
        <taxon>Pseudomonadota</taxon>
        <taxon>Gammaproteobacteria</taxon>
        <taxon>Cellvibrionales</taxon>
        <taxon>Porticoccaceae</taxon>
        <taxon>SAR92 clade</taxon>
    </lineage>
</organism>
<feature type="transmembrane region" description="Helical" evidence="9">
    <location>
        <begin position="28"/>
        <end position="46"/>
    </location>
</feature>
<dbReference type="EMBL" id="SPIA01000004">
    <property type="protein sequence ID" value="TFH67264.1"/>
    <property type="molecule type" value="Genomic_DNA"/>
</dbReference>
<comment type="caution">
    <text evidence="11">The sequence shown here is derived from an EMBL/GenBank/DDBJ whole genome shotgun (WGS) entry which is preliminary data.</text>
</comment>
<evidence type="ECO:0000256" key="7">
    <source>
        <dbReference type="ARBA" id="ARBA00023136"/>
    </source>
</evidence>
<feature type="transmembrane region" description="Helical" evidence="9">
    <location>
        <begin position="58"/>
        <end position="78"/>
    </location>
</feature>
<dbReference type="OrthoDB" id="9804277at2"/>
<gene>
    <name evidence="9 11" type="primary">lnt</name>
    <name evidence="11" type="ORF">E3W66_09605</name>
</gene>
<evidence type="ECO:0000256" key="2">
    <source>
        <dbReference type="ARBA" id="ARBA00010065"/>
    </source>
</evidence>
<feature type="transmembrane region" description="Helical" evidence="9">
    <location>
        <begin position="466"/>
        <end position="488"/>
    </location>
</feature>